<comment type="caution">
    <text evidence="3">The sequence shown here is derived from an EMBL/GenBank/DDBJ whole genome shotgun (WGS) entry which is preliminary data.</text>
</comment>
<proteinExistence type="predicted"/>
<gene>
    <name evidence="3" type="ORF">V3330_02375</name>
</gene>
<dbReference type="GO" id="GO:0016787">
    <property type="term" value="F:hydrolase activity"/>
    <property type="evidence" value="ECO:0007669"/>
    <property type="project" value="UniProtKB-KW"/>
</dbReference>
<dbReference type="SUPFAM" id="SSF53474">
    <property type="entry name" value="alpha/beta-Hydrolases"/>
    <property type="match status" value="1"/>
</dbReference>
<dbReference type="Proteomes" id="UP001359886">
    <property type="component" value="Unassembled WGS sequence"/>
</dbReference>
<feature type="domain" description="BD-FAE-like" evidence="2">
    <location>
        <begin position="39"/>
        <end position="216"/>
    </location>
</feature>
<keyword evidence="1 3" id="KW-0378">Hydrolase</keyword>
<dbReference type="AlphaFoldDB" id="A0AAW9RCC3"/>
<protein>
    <submittedName>
        <fullName evidence="3">Alpha/beta hydrolase</fullName>
    </submittedName>
</protein>
<dbReference type="Pfam" id="PF20434">
    <property type="entry name" value="BD-FAE"/>
    <property type="match status" value="1"/>
</dbReference>
<dbReference type="InterPro" id="IPR029058">
    <property type="entry name" value="AB_hydrolase_fold"/>
</dbReference>
<accession>A0AAW9RCC3</accession>
<evidence type="ECO:0000259" key="2">
    <source>
        <dbReference type="Pfam" id="PF20434"/>
    </source>
</evidence>
<dbReference type="PANTHER" id="PTHR48081">
    <property type="entry name" value="AB HYDROLASE SUPERFAMILY PROTEIN C4A8.06C"/>
    <property type="match status" value="1"/>
</dbReference>
<evidence type="ECO:0000256" key="1">
    <source>
        <dbReference type="ARBA" id="ARBA00022801"/>
    </source>
</evidence>
<dbReference type="RefSeq" id="WP_354693778.1">
    <property type="nucleotide sequence ID" value="NZ_JAZHOG010000001.1"/>
</dbReference>
<keyword evidence="4" id="KW-1185">Reference proteome</keyword>
<dbReference type="InterPro" id="IPR049492">
    <property type="entry name" value="BD-FAE-like_dom"/>
</dbReference>
<dbReference type="EMBL" id="JAZHOG010000001">
    <property type="protein sequence ID" value="MEJ8566460.1"/>
    <property type="molecule type" value="Genomic_DNA"/>
</dbReference>
<sequence>MDKPYRHPPPLDTVLWLPDSQPDARVRYANDSAVQFGDLRLPETEAPAAGHPVVVFIHGGGWKVDWTKDYTNRFVEALTREGFATWDLEFRRMGNQGGAYPGTFLDVAAGTDHLRTLAETHPLNLEQVVVVGHSSGGHLALWVAGRGNLPESSPLYTPDPLPLAGVVSLAGVNDLERSLELGDRTDVLELLGVDSRAAAASRFAETNPARLLPFGIPQVLIVGTADGEWRIAMTREYAAAARTAGDAVELTLPEGADHFDVTDSEGPAVGIVTQAVDSILRR</sequence>
<dbReference type="InterPro" id="IPR050300">
    <property type="entry name" value="GDXG_lipolytic_enzyme"/>
</dbReference>
<organism evidence="3 4">
    <name type="scientific">Elongatibacter sediminis</name>
    <dbReference type="NCBI Taxonomy" id="3119006"/>
    <lineage>
        <taxon>Bacteria</taxon>
        <taxon>Pseudomonadati</taxon>
        <taxon>Pseudomonadota</taxon>
        <taxon>Gammaproteobacteria</taxon>
        <taxon>Chromatiales</taxon>
        <taxon>Wenzhouxiangellaceae</taxon>
        <taxon>Elongatibacter</taxon>
    </lineage>
</organism>
<reference evidence="3 4" key="1">
    <citation type="submission" date="2024-02" db="EMBL/GenBank/DDBJ databases">
        <title>A novel Wenzhouxiangellaceae bacterium, isolated from coastal sediments.</title>
        <authorList>
            <person name="Du Z.-J."/>
            <person name="Ye Y.-Q."/>
            <person name="Zhang X.-Y."/>
        </authorList>
    </citation>
    <scope>NUCLEOTIDE SEQUENCE [LARGE SCALE GENOMIC DNA]</scope>
    <source>
        <strain evidence="3 4">CH-27</strain>
    </source>
</reference>
<evidence type="ECO:0000313" key="4">
    <source>
        <dbReference type="Proteomes" id="UP001359886"/>
    </source>
</evidence>
<name>A0AAW9RCC3_9GAMM</name>
<dbReference type="Gene3D" id="3.40.50.1820">
    <property type="entry name" value="alpha/beta hydrolase"/>
    <property type="match status" value="1"/>
</dbReference>
<evidence type="ECO:0000313" key="3">
    <source>
        <dbReference type="EMBL" id="MEJ8566460.1"/>
    </source>
</evidence>